<dbReference type="AlphaFoldDB" id="A0A2J6S0K8"/>
<reference evidence="2 3" key="1">
    <citation type="submission" date="2016-04" db="EMBL/GenBank/DDBJ databases">
        <title>A degradative enzymes factory behind the ericoid mycorrhizal symbiosis.</title>
        <authorList>
            <consortium name="DOE Joint Genome Institute"/>
            <person name="Martino E."/>
            <person name="Morin E."/>
            <person name="Grelet G."/>
            <person name="Kuo A."/>
            <person name="Kohler A."/>
            <person name="Daghino S."/>
            <person name="Barry K."/>
            <person name="Choi C."/>
            <person name="Cichocki N."/>
            <person name="Clum A."/>
            <person name="Copeland A."/>
            <person name="Hainaut M."/>
            <person name="Haridas S."/>
            <person name="Labutti K."/>
            <person name="Lindquist E."/>
            <person name="Lipzen A."/>
            <person name="Khouja H.-R."/>
            <person name="Murat C."/>
            <person name="Ohm R."/>
            <person name="Olson A."/>
            <person name="Spatafora J."/>
            <person name="Veneault-Fourrey C."/>
            <person name="Henrissat B."/>
            <person name="Grigoriev I."/>
            <person name="Martin F."/>
            <person name="Perotto S."/>
        </authorList>
    </citation>
    <scope>NUCLEOTIDE SEQUENCE [LARGE SCALE GENOMIC DNA]</scope>
    <source>
        <strain evidence="2 3">F</strain>
    </source>
</reference>
<gene>
    <name evidence="2" type="ORF">L207DRAFT_277033</name>
</gene>
<evidence type="ECO:0000313" key="3">
    <source>
        <dbReference type="Proteomes" id="UP000235786"/>
    </source>
</evidence>
<feature type="region of interest" description="Disordered" evidence="1">
    <location>
        <begin position="1"/>
        <end position="36"/>
    </location>
</feature>
<dbReference type="EMBL" id="KZ613941">
    <property type="protein sequence ID" value="PMD44272.1"/>
    <property type="molecule type" value="Genomic_DNA"/>
</dbReference>
<name>A0A2J6S0K8_HYAVF</name>
<dbReference type="Proteomes" id="UP000235786">
    <property type="component" value="Unassembled WGS sequence"/>
</dbReference>
<proteinExistence type="predicted"/>
<sequence>MHRSPAGSNAPSRVLPSSLTISPYPHPHPHPSTPYPYPDPDPFFPSLCIPLNQQRQLAFDASCSAHPIIPILS</sequence>
<keyword evidence="3" id="KW-1185">Reference proteome</keyword>
<evidence type="ECO:0000313" key="2">
    <source>
        <dbReference type="EMBL" id="PMD44272.1"/>
    </source>
</evidence>
<accession>A0A2J6S0K8</accession>
<feature type="compositionally biased region" description="Pro residues" evidence="1">
    <location>
        <begin position="24"/>
        <end position="36"/>
    </location>
</feature>
<protein>
    <submittedName>
        <fullName evidence="2">Uncharacterized protein</fullName>
    </submittedName>
</protein>
<feature type="compositionally biased region" description="Polar residues" evidence="1">
    <location>
        <begin position="1"/>
        <end position="21"/>
    </location>
</feature>
<organism evidence="2 3">
    <name type="scientific">Hyaloscypha variabilis (strain UAMH 11265 / GT02V1 / F)</name>
    <name type="common">Meliniomyces variabilis</name>
    <dbReference type="NCBI Taxonomy" id="1149755"/>
    <lineage>
        <taxon>Eukaryota</taxon>
        <taxon>Fungi</taxon>
        <taxon>Dikarya</taxon>
        <taxon>Ascomycota</taxon>
        <taxon>Pezizomycotina</taxon>
        <taxon>Leotiomycetes</taxon>
        <taxon>Helotiales</taxon>
        <taxon>Hyaloscyphaceae</taxon>
        <taxon>Hyaloscypha</taxon>
        <taxon>Hyaloscypha variabilis</taxon>
    </lineage>
</organism>
<evidence type="ECO:0000256" key="1">
    <source>
        <dbReference type="SAM" id="MobiDB-lite"/>
    </source>
</evidence>